<dbReference type="CDD" id="cd00586">
    <property type="entry name" value="4HBT"/>
    <property type="match status" value="1"/>
</dbReference>
<keyword evidence="2 3" id="KW-0378">Hydrolase</keyword>
<reference evidence="3 4" key="1">
    <citation type="journal article" date="2019" name="Int. J. Syst. Evol. Microbiol.">
        <title>The Global Catalogue of Microorganisms (GCM) 10K type strain sequencing project: providing services to taxonomists for standard genome sequencing and annotation.</title>
        <authorList>
            <consortium name="The Broad Institute Genomics Platform"/>
            <consortium name="The Broad Institute Genome Sequencing Center for Infectious Disease"/>
            <person name="Wu L."/>
            <person name="Ma J."/>
        </authorList>
    </citation>
    <scope>NUCLEOTIDE SEQUENCE [LARGE SCALE GENOMIC DNA]</scope>
    <source>
        <strain evidence="3 4">XZGYJ-43</strain>
    </source>
</reference>
<evidence type="ECO:0000313" key="3">
    <source>
        <dbReference type="EMBL" id="MFC7197928.1"/>
    </source>
</evidence>
<name>A0ABD5YW02_9EURY</name>
<protein>
    <submittedName>
        <fullName evidence="3">Acyl-CoA thioesterase</fullName>
        <ecNumber evidence="3">3.1.2.-</ecNumber>
    </submittedName>
</protein>
<dbReference type="Proteomes" id="UP001596447">
    <property type="component" value="Unassembled WGS sequence"/>
</dbReference>
<dbReference type="PANTHER" id="PTHR31793">
    <property type="entry name" value="4-HYDROXYBENZOYL-COA THIOESTERASE FAMILY MEMBER"/>
    <property type="match status" value="1"/>
</dbReference>
<proteinExistence type="inferred from homology"/>
<keyword evidence="4" id="KW-1185">Reference proteome</keyword>
<evidence type="ECO:0000256" key="2">
    <source>
        <dbReference type="ARBA" id="ARBA00022801"/>
    </source>
</evidence>
<dbReference type="GO" id="GO:0016787">
    <property type="term" value="F:hydrolase activity"/>
    <property type="evidence" value="ECO:0007669"/>
    <property type="project" value="UniProtKB-KW"/>
</dbReference>
<organism evidence="3 4">
    <name type="scientific">Halospeciosus flavus</name>
    <dbReference type="NCBI Taxonomy" id="3032283"/>
    <lineage>
        <taxon>Archaea</taxon>
        <taxon>Methanobacteriati</taxon>
        <taxon>Methanobacteriota</taxon>
        <taxon>Stenosarchaea group</taxon>
        <taxon>Halobacteria</taxon>
        <taxon>Halobacteriales</taxon>
        <taxon>Halobacteriaceae</taxon>
        <taxon>Halospeciosus</taxon>
    </lineage>
</organism>
<dbReference type="Pfam" id="PF13279">
    <property type="entry name" value="4HBT_2"/>
    <property type="match status" value="1"/>
</dbReference>
<dbReference type="InterPro" id="IPR050563">
    <property type="entry name" value="4-hydroxybenzoyl-CoA_TE"/>
</dbReference>
<accession>A0ABD5YW02</accession>
<dbReference type="InterPro" id="IPR029069">
    <property type="entry name" value="HotDog_dom_sf"/>
</dbReference>
<dbReference type="RefSeq" id="WP_382218231.1">
    <property type="nucleotide sequence ID" value="NZ_JBHTAR010000001.1"/>
</dbReference>
<comment type="similarity">
    <text evidence="1">Belongs to the 4-hydroxybenzoyl-CoA thioesterase family.</text>
</comment>
<evidence type="ECO:0000256" key="1">
    <source>
        <dbReference type="ARBA" id="ARBA00005953"/>
    </source>
</evidence>
<evidence type="ECO:0000313" key="4">
    <source>
        <dbReference type="Proteomes" id="UP001596447"/>
    </source>
</evidence>
<gene>
    <name evidence="3" type="ORF">ACFQJ9_00125</name>
</gene>
<dbReference type="PIRSF" id="PIRSF003230">
    <property type="entry name" value="YbgC"/>
    <property type="match status" value="1"/>
</dbReference>
<dbReference type="InterPro" id="IPR006684">
    <property type="entry name" value="YbgC/YbaW"/>
</dbReference>
<dbReference type="SUPFAM" id="SSF54637">
    <property type="entry name" value="Thioesterase/thiol ester dehydrase-isomerase"/>
    <property type="match status" value="1"/>
</dbReference>
<comment type="caution">
    <text evidence="3">The sequence shown here is derived from an EMBL/GenBank/DDBJ whole genome shotgun (WGS) entry which is preliminary data.</text>
</comment>
<dbReference type="Gene3D" id="3.10.129.10">
    <property type="entry name" value="Hotdog Thioesterase"/>
    <property type="match status" value="1"/>
</dbReference>
<dbReference type="EC" id="3.1.2.-" evidence="3"/>
<dbReference type="PANTHER" id="PTHR31793:SF27">
    <property type="entry name" value="NOVEL THIOESTERASE SUPERFAMILY DOMAIN AND SAPOSIN A-TYPE DOMAIN CONTAINING PROTEIN (0610012H03RIK)"/>
    <property type="match status" value="1"/>
</dbReference>
<sequence>MSRERPPLVRTDRVRFAETDAQGIVFYGAFFTWLDEALNAALREAGYDYDRMHADGWTTHVVHTELDYHAPAEYGDVVEQRFAVTDVGESSIHTDYEARNEATGETLASGSTVYAAADVETGESVRVPDDFRAAFGLLDGE</sequence>
<dbReference type="AlphaFoldDB" id="A0ABD5YW02"/>
<dbReference type="EMBL" id="JBHTAR010000001">
    <property type="protein sequence ID" value="MFC7197928.1"/>
    <property type="molecule type" value="Genomic_DNA"/>
</dbReference>